<dbReference type="EMBL" id="JAXIOK010000007">
    <property type="protein sequence ID" value="KAK4766462.1"/>
    <property type="molecule type" value="Genomic_DNA"/>
</dbReference>
<reference evidence="1 2" key="1">
    <citation type="journal article" date="2023" name="Hortic Res">
        <title>Pangenome of water caltrop reveals structural variations and asymmetric subgenome divergence after allopolyploidization.</title>
        <authorList>
            <person name="Zhang X."/>
            <person name="Chen Y."/>
            <person name="Wang L."/>
            <person name="Yuan Y."/>
            <person name="Fang M."/>
            <person name="Shi L."/>
            <person name="Lu R."/>
            <person name="Comes H.P."/>
            <person name="Ma Y."/>
            <person name="Chen Y."/>
            <person name="Huang G."/>
            <person name="Zhou Y."/>
            <person name="Zheng Z."/>
            <person name="Qiu Y."/>
        </authorList>
    </citation>
    <scope>NUCLEOTIDE SEQUENCE [LARGE SCALE GENOMIC DNA]</scope>
    <source>
        <tissue evidence="1">Roots</tissue>
    </source>
</reference>
<keyword evidence="2" id="KW-1185">Reference proteome</keyword>
<proteinExistence type="predicted"/>
<organism evidence="1 2">
    <name type="scientific">Trapa incisa</name>
    <dbReference type="NCBI Taxonomy" id="236973"/>
    <lineage>
        <taxon>Eukaryota</taxon>
        <taxon>Viridiplantae</taxon>
        <taxon>Streptophyta</taxon>
        <taxon>Embryophyta</taxon>
        <taxon>Tracheophyta</taxon>
        <taxon>Spermatophyta</taxon>
        <taxon>Magnoliopsida</taxon>
        <taxon>eudicotyledons</taxon>
        <taxon>Gunneridae</taxon>
        <taxon>Pentapetalae</taxon>
        <taxon>rosids</taxon>
        <taxon>malvids</taxon>
        <taxon>Myrtales</taxon>
        <taxon>Lythraceae</taxon>
        <taxon>Trapa</taxon>
    </lineage>
</organism>
<dbReference type="AlphaFoldDB" id="A0AAN7KP88"/>
<name>A0AAN7KP88_9MYRT</name>
<comment type="caution">
    <text evidence="1">The sequence shown here is derived from an EMBL/GenBank/DDBJ whole genome shotgun (WGS) entry which is preliminary data.</text>
</comment>
<evidence type="ECO:0000313" key="1">
    <source>
        <dbReference type="EMBL" id="KAK4766462.1"/>
    </source>
</evidence>
<dbReference type="Proteomes" id="UP001345219">
    <property type="component" value="Chromosome 7"/>
</dbReference>
<sequence length="93" mass="10196">MATVPGTLAVGAPPSSLRLAHFPDETYRMARLTFRYSGIRTRRIFPLEISRTLPPRSENFVPFPASGGIQITEAGEIQQSQLGVPLRMILGGE</sequence>
<evidence type="ECO:0000313" key="2">
    <source>
        <dbReference type="Proteomes" id="UP001345219"/>
    </source>
</evidence>
<gene>
    <name evidence="1" type="ORF">SAY87_008104</name>
</gene>
<protein>
    <submittedName>
        <fullName evidence="1">Uncharacterized protein</fullName>
    </submittedName>
</protein>
<accession>A0AAN7KP88</accession>